<feature type="binding site" evidence="1">
    <location>
        <position position="58"/>
    </location>
    <ligand>
        <name>substrate</name>
    </ligand>
</feature>
<gene>
    <name evidence="2" type="ORF">HF685_12575</name>
</gene>
<dbReference type="PANTHER" id="PTHR47623:SF1">
    <property type="entry name" value="OS09G0287300 PROTEIN"/>
    <property type="match status" value="1"/>
</dbReference>
<name>A0A6H2DP95_9SPHN</name>
<accession>A0A6H2DP95</accession>
<reference evidence="2 3" key="1">
    <citation type="submission" date="2020-04" db="EMBL/GenBank/DDBJ databases">
        <title>Genome sequence for Sphingorhabdus sp. strain M1.</title>
        <authorList>
            <person name="Park S.-J."/>
        </authorList>
    </citation>
    <scope>NUCLEOTIDE SEQUENCE [LARGE SCALE GENOMIC DNA]</scope>
    <source>
        <strain evidence="2 3">JK6</strain>
    </source>
</reference>
<dbReference type="CDD" id="cd07067">
    <property type="entry name" value="HP_PGM_like"/>
    <property type="match status" value="1"/>
</dbReference>
<dbReference type="KEGG" id="phao:HF685_12575"/>
<dbReference type="RefSeq" id="WP_168820286.1">
    <property type="nucleotide sequence ID" value="NZ_CP051217.1"/>
</dbReference>
<dbReference type="InterPro" id="IPR029033">
    <property type="entry name" value="His_PPase_superfam"/>
</dbReference>
<dbReference type="Proteomes" id="UP000501600">
    <property type="component" value="Chromosome"/>
</dbReference>
<keyword evidence="3" id="KW-1185">Reference proteome</keyword>
<evidence type="ECO:0000313" key="3">
    <source>
        <dbReference type="Proteomes" id="UP000501600"/>
    </source>
</evidence>
<dbReference type="Gene3D" id="3.40.50.1240">
    <property type="entry name" value="Phosphoglycerate mutase-like"/>
    <property type="match status" value="1"/>
</dbReference>
<evidence type="ECO:0000256" key="1">
    <source>
        <dbReference type="PIRSR" id="PIRSR613078-2"/>
    </source>
</evidence>
<dbReference type="PANTHER" id="PTHR47623">
    <property type="entry name" value="OS09G0287300 PROTEIN"/>
    <property type="match status" value="1"/>
</dbReference>
<organism evidence="2 3">
    <name type="scientific">Parasphingorhabdus halotolerans</name>
    <dbReference type="NCBI Taxonomy" id="2725558"/>
    <lineage>
        <taxon>Bacteria</taxon>
        <taxon>Pseudomonadati</taxon>
        <taxon>Pseudomonadota</taxon>
        <taxon>Alphaproteobacteria</taxon>
        <taxon>Sphingomonadales</taxon>
        <taxon>Sphingomonadaceae</taxon>
        <taxon>Parasphingorhabdus</taxon>
    </lineage>
</organism>
<sequence>MKKLSLLRHAKSGWDDPVSRDFDRPLNDKGKRASKAIGAFIKDNDLAYDQILASPAVRVIETLEHVEEACGLSMEPTWDRKIYLASSATLLDVLRGANADAEHILMVGHNPGLEDLIFDLVPDDGSSEARDAVEQKYPTAALAEMNLDIESWEDIAENSGMLVRFTRPRDLDPELGPDYS</sequence>
<dbReference type="EMBL" id="CP051217">
    <property type="protein sequence ID" value="QJB70018.1"/>
    <property type="molecule type" value="Genomic_DNA"/>
</dbReference>
<evidence type="ECO:0000313" key="2">
    <source>
        <dbReference type="EMBL" id="QJB70018.1"/>
    </source>
</evidence>
<protein>
    <submittedName>
        <fullName evidence="2">Histidine phosphatase family protein</fullName>
    </submittedName>
</protein>
<dbReference type="InterPro" id="IPR013078">
    <property type="entry name" value="His_Pase_superF_clade-1"/>
</dbReference>
<proteinExistence type="predicted"/>
<dbReference type="SUPFAM" id="SSF53254">
    <property type="entry name" value="Phosphoglycerate mutase-like"/>
    <property type="match status" value="1"/>
</dbReference>
<dbReference type="Pfam" id="PF00300">
    <property type="entry name" value="His_Phos_1"/>
    <property type="match status" value="1"/>
</dbReference>
<dbReference type="AlphaFoldDB" id="A0A6H2DP95"/>